<accession>A0A4Y9Z8Y7</accession>
<sequence>MDSDTFSIVSTAPLSYKEVETEPWVSPQGDPEPEHTFDGVKAELSGIETTSHSRSVTPTPHVPSDHPVQQSQQVASSSSHSEPALPSQEVVLAWNPLPPASTASTLKSATYLFSPSSFNTMLLLPSASNKTTDTRPLYHISVHLNCLMPSSYITIIRKGARDSGEYAEEFEMGVSKETSSVTLGCHRSPIASVLTTVRSASRDQVSTSILSPCVNTTRSVSANLARQKFFRWKMGSTDFMWKVTTKPTYNATCFERRPSFEHPPEYAHLVPAKLSGMVENVEDRLTSIRIRRAGWAFVDHIVVSALILEPAIVHWLACRLAFSACRCPRPTTIKHHFPGSAGLRICTVTDAHDLRDLDSSKFNPLNGFRRILYIVSSSSELPGGREQALGLPAPPPISPPRRTSSINPQARSTTPRPPLPPRLSTQRSRESAPQAGSSSCQRAPAPPSESESVPNEVVMTWRPPSPAQVPTSMSLTPATYLFSPASFNSMLLLPSSSHDTTDTRPLYHISVHMNCLMPSSYITIVRRGASEAGQYVGEFEMGISKDTATVTLERHRMPIARVISSLYAPLRDQKQYNWKFRDTELLWKVNMRPTYSAVCTMKPKGLDRPELATPAPGKQIGHVDDVEDRLTSLRILPAGKAFADHIVVSALILERMRLTSSSPETKILYNYWT</sequence>
<evidence type="ECO:0000259" key="2">
    <source>
        <dbReference type="Pfam" id="PF20236"/>
    </source>
</evidence>
<organism evidence="3 4">
    <name type="scientific">Dentipellis fragilis</name>
    <dbReference type="NCBI Taxonomy" id="205917"/>
    <lineage>
        <taxon>Eukaryota</taxon>
        <taxon>Fungi</taxon>
        <taxon>Dikarya</taxon>
        <taxon>Basidiomycota</taxon>
        <taxon>Agaricomycotina</taxon>
        <taxon>Agaricomycetes</taxon>
        <taxon>Russulales</taxon>
        <taxon>Hericiaceae</taxon>
        <taxon>Dentipellis</taxon>
    </lineage>
</organism>
<feature type="compositionally biased region" description="Polar residues" evidence="1">
    <location>
        <begin position="47"/>
        <end position="58"/>
    </location>
</feature>
<reference evidence="3 4" key="1">
    <citation type="submission" date="2019-02" db="EMBL/GenBank/DDBJ databases">
        <title>Genome sequencing of the rare red list fungi Dentipellis fragilis.</title>
        <authorList>
            <person name="Buettner E."/>
            <person name="Kellner H."/>
        </authorList>
    </citation>
    <scope>NUCLEOTIDE SEQUENCE [LARGE SCALE GENOMIC DNA]</scope>
    <source>
        <strain evidence="3 4">DSM 105465</strain>
    </source>
</reference>
<feature type="compositionally biased region" description="Low complexity" evidence="1">
    <location>
        <begin position="400"/>
        <end position="414"/>
    </location>
</feature>
<dbReference type="Pfam" id="PF20236">
    <property type="entry name" value="DUF6593"/>
    <property type="match status" value="1"/>
</dbReference>
<dbReference type="EMBL" id="SEOQ01000111">
    <property type="protein sequence ID" value="TFY70288.1"/>
    <property type="molecule type" value="Genomic_DNA"/>
</dbReference>
<feature type="compositionally biased region" description="Polar residues" evidence="1">
    <location>
        <begin position="1"/>
        <end position="13"/>
    </location>
</feature>
<keyword evidence="4" id="KW-1185">Reference proteome</keyword>
<dbReference type="AlphaFoldDB" id="A0A4Y9Z8Y7"/>
<dbReference type="OrthoDB" id="3174721at2759"/>
<name>A0A4Y9Z8Y7_9AGAM</name>
<protein>
    <recommendedName>
        <fullName evidence="2">DUF6593 domain-containing protein</fullName>
    </recommendedName>
</protein>
<feature type="compositionally biased region" description="Basic and acidic residues" evidence="1">
    <location>
        <begin position="32"/>
        <end position="41"/>
    </location>
</feature>
<dbReference type="InterPro" id="IPR046528">
    <property type="entry name" value="DUF6593"/>
</dbReference>
<feature type="domain" description="DUF6593" evidence="2">
    <location>
        <begin position="499"/>
        <end position="657"/>
    </location>
</feature>
<feature type="region of interest" description="Disordered" evidence="1">
    <location>
        <begin position="1"/>
        <end position="82"/>
    </location>
</feature>
<feature type="region of interest" description="Disordered" evidence="1">
    <location>
        <begin position="381"/>
        <end position="455"/>
    </location>
</feature>
<dbReference type="Proteomes" id="UP000298327">
    <property type="component" value="Unassembled WGS sequence"/>
</dbReference>
<proteinExistence type="predicted"/>
<evidence type="ECO:0000256" key="1">
    <source>
        <dbReference type="SAM" id="MobiDB-lite"/>
    </source>
</evidence>
<feature type="compositionally biased region" description="Low complexity" evidence="1">
    <location>
        <begin position="66"/>
        <end position="82"/>
    </location>
</feature>
<evidence type="ECO:0000313" key="4">
    <source>
        <dbReference type="Proteomes" id="UP000298327"/>
    </source>
</evidence>
<evidence type="ECO:0000313" key="3">
    <source>
        <dbReference type="EMBL" id="TFY70288.1"/>
    </source>
</evidence>
<comment type="caution">
    <text evidence="3">The sequence shown here is derived from an EMBL/GenBank/DDBJ whole genome shotgun (WGS) entry which is preliminary data.</text>
</comment>
<gene>
    <name evidence="3" type="ORF">EVG20_g2722</name>
</gene>